<feature type="domain" description="DUS-like FMN-binding" evidence="15">
    <location>
        <begin position="14"/>
        <end position="308"/>
    </location>
</feature>
<comment type="catalytic activity">
    <reaction evidence="11">
        <text>a 5,6-dihydrouridine in tRNA + NAD(+) = a uridine in tRNA + NADH + H(+)</text>
        <dbReference type="Rhea" id="RHEA:54452"/>
        <dbReference type="Rhea" id="RHEA-COMP:13339"/>
        <dbReference type="Rhea" id="RHEA-COMP:13887"/>
        <dbReference type="ChEBI" id="CHEBI:15378"/>
        <dbReference type="ChEBI" id="CHEBI:57540"/>
        <dbReference type="ChEBI" id="CHEBI:57945"/>
        <dbReference type="ChEBI" id="CHEBI:65315"/>
        <dbReference type="ChEBI" id="CHEBI:74443"/>
    </reaction>
</comment>
<reference evidence="17" key="1">
    <citation type="submission" date="2014-11" db="EMBL/GenBank/DDBJ databases">
        <authorList>
            <person name="Hornung B.V."/>
        </authorList>
    </citation>
    <scope>NUCLEOTIDE SEQUENCE</scope>
    <source>
        <strain evidence="17">INE</strain>
    </source>
</reference>
<evidence type="ECO:0000256" key="10">
    <source>
        <dbReference type="ARBA" id="ARBA00048205"/>
    </source>
</evidence>
<feature type="binding site" evidence="14">
    <location>
        <begin position="16"/>
        <end position="18"/>
    </location>
    <ligand>
        <name>FMN</name>
        <dbReference type="ChEBI" id="CHEBI:58210"/>
    </ligand>
</feature>
<keyword evidence="7" id="KW-0521">NADP</keyword>
<dbReference type="InterPro" id="IPR013785">
    <property type="entry name" value="Aldolase_TIM"/>
</dbReference>
<keyword evidence="18" id="KW-1185">Reference proteome</keyword>
<dbReference type="PANTHER" id="PTHR45846">
    <property type="entry name" value="TRNA-DIHYDROURIDINE(47) SYNTHASE [NAD(P)(+)]-LIKE"/>
    <property type="match status" value="1"/>
</dbReference>
<reference evidence="16" key="2">
    <citation type="submission" date="2020-01" db="EMBL/GenBank/DDBJ databases">
        <authorList>
            <person name="Hornung B."/>
        </authorList>
    </citation>
    <scope>NUCLEOTIDE SEQUENCE</scope>
    <source>
        <strain evidence="16">PacBioINE</strain>
    </source>
</reference>
<feature type="binding site" evidence="14">
    <location>
        <begin position="224"/>
        <end position="225"/>
    </location>
    <ligand>
        <name>FMN</name>
        <dbReference type="ChEBI" id="CHEBI:58210"/>
    </ligand>
</feature>
<comment type="catalytic activity">
    <reaction evidence="10">
        <text>a 5,6-dihydrouridine in tRNA + NADP(+) = a uridine in tRNA + NADPH + H(+)</text>
        <dbReference type="Rhea" id="RHEA:23624"/>
        <dbReference type="Rhea" id="RHEA-COMP:13339"/>
        <dbReference type="Rhea" id="RHEA-COMP:13887"/>
        <dbReference type="ChEBI" id="CHEBI:15378"/>
        <dbReference type="ChEBI" id="CHEBI:57783"/>
        <dbReference type="ChEBI" id="CHEBI:58349"/>
        <dbReference type="ChEBI" id="CHEBI:65315"/>
        <dbReference type="ChEBI" id="CHEBI:74443"/>
    </reaction>
</comment>
<keyword evidence="8" id="KW-0694">RNA-binding</keyword>
<feature type="binding site" evidence="14">
    <location>
        <position position="169"/>
    </location>
    <ligand>
        <name>FMN</name>
        <dbReference type="ChEBI" id="CHEBI:58210"/>
    </ligand>
</feature>
<evidence type="ECO:0000256" key="12">
    <source>
        <dbReference type="PIRNR" id="PIRNR006621"/>
    </source>
</evidence>
<sequence length="325" mass="36429">MKLGSFVMDRPVFLAPMAGVTDKAFRETVRDLGGEYVWTEMISDKALSFRNPRTVKMLDLEGETPPRIVQIFGAEAQSMAKAAELCQHYGADVIDINMGCPTSKIVKNGEGCALLRDLERAQKIASAVVRAVDLPVTVKLRLGWDEREIIVKELGQRLEAVGVKMLTLHARTREQFYSGQADWRWIRELKESVEIPVIGNGDISQPEDALRMLEETGCDGVMIGRGALGNPWLPRRAQHMVRTGQLTGGPSWRDRSEAACAHFERLLKYKGERIGLKEMRKHAAWYVKGFRQAAQLREKIMLVKEPGGMSEILKGLGDYQGDYKA</sequence>
<accession>A0A8S0Y1T3</accession>
<evidence type="ECO:0000256" key="4">
    <source>
        <dbReference type="ARBA" id="ARBA00022630"/>
    </source>
</evidence>
<gene>
    <name evidence="16" type="ORF">DEACI_0559</name>
    <name evidence="17" type="ORF">DEACI_1314</name>
</gene>
<keyword evidence="3" id="KW-0820">tRNA-binding</keyword>
<dbReference type="Proteomes" id="UP000836597">
    <property type="component" value="Chromosome"/>
</dbReference>
<dbReference type="InterPro" id="IPR018517">
    <property type="entry name" value="tRNA_hU_synthase_CS"/>
</dbReference>
<dbReference type="GO" id="GO:0000049">
    <property type="term" value="F:tRNA binding"/>
    <property type="evidence" value="ECO:0007669"/>
    <property type="project" value="UniProtKB-KW"/>
</dbReference>
<evidence type="ECO:0000256" key="3">
    <source>
        <dbReference type="ARBA" id="ARBA00022555"/>
    </source>
</evidence>
<dbReference type="InterPro" id="IPR004652">
    <property type="entry name" value="DusB-like"/>
</dbReference>
<evidence type="ECO:0000259" key="15">
    <source>
        <dbReference type="Pfam" id="PF01207"/>
    </source>
</evidence>
<dbReference type="EC" id="1.3.1.-" evidence="12"/>
<evidence type="ECO:0000256" key="11">
    <source>
        <dbReference type="ARBA" id="ARBA00048802"/>
    </source>
</evidence>
<dbReference type="PROSITE" id="PS01136">
    <property type="entry name" value="UPF0034"/>
    <property type="match status" value="1"/>
</dbReference>
<dbReference type="Gene3D" id="1.10.1200.80">
    <property type="entry name" value="Putative flavin oxidoreducatase, domain 2"/>
    <property type="match status" value="1"/>
</dbReference>
<dbReference type="GO" id="GO:0050660">
    <property type="term" value="F:flavin adenine dinucleotide binding"/>
    <property type="evidence" value="ECO:0007669"/>
    <property type="project" value="InterPro"/>
</dbReference>
<comment type="similarity">
    <text evidence="12">Belongs to the dus family.</text>
</comment>
<dbReference type="InterPro" id="IPR001269">
    <property type="entry name" value="DUS_fam"/>
</dbReference>
<evidence type="ECO:0000256" key="9">
    <source>
        <dbReference type="ARBA" id="ARBA00023002"/>
    </source>
</evidence>
<dbReference type="SUPFAM" id="SSF51395">
    <property type="entry name" value="FMN-linked oxidoreductases"/>
    <property type="match status" value="1"/>
</dbReference>
<dbReference type="PIRSF" id="PIRSF006621">
    <property type="entry name" value="Dus"/>
    <property type="match status" value="1"/>
</dbReference>
<organism evidence="16">
    <name type="scientific">Acididesulfobacillus acetoxydans</name>
    <dbReference type="NCBI Taxonomy" id="1561005"/>
    <lineage>
        <taxon>Bacteria</taxon>
        <taxon>Bacillati</taxon>
        <taxon>Bacillota</taxon>
        <taxon>Clostridia</taxon>
        <taxon>Eubacteriales</taxon>
        <taxon>Peptococcaceae</taxon>
        <taxon>Acididesulfobacillus</taxon>
    </lineage>
</organism>
<dbReference type="CDD" id="cd02801">
    <property type="entry name" value="DUS_like_FMN"/>
    <property type="match status" value="1"/>
</dbReference>
<dbReference type="AlphaFoldDB" id="A0A8S0Y1T3"/>
<dbReference type="KEGG" id="aacx:DEACI_0559"/>
<keyword evidence="4 12" id="KW-0285">Flavoprotein</keyword>
<dbReference type="InterPro" id="IPR024036">
    <property type="entry name" value="tRNA-dHydroUridine_Synthase_C"/>
</dbReference>
<evidence type="ECO:0000256" key="2">
    <source>
        <dbReference type="ARBA" id="ARBA00002790"/>
    </source>
</evidence>
<proteinExistence type="inferred from homology"/>
<dbReference type="Pfam" id="PF01207">
    <property type="entry name" value="Dus"/>
    <property type="match status" value="1"/>
</dbReference>
<keyword evidence="6 12" id="KW-0819">tRNA processing</keyword>
<feature type="active site" description="Proton donor" evidence="13">
    <location>
        <position position="100"/>
    </location>
</feature>
<protein>
    <recommendedName>
        <fullName evidence="12">tRNA-dihydrouridine synthase</fullName>
        <ecNumber evidence="12">1.3.1.-</ecNumber>
    </recommendedName>
</protein>
<evidence type="ECO:0000313" key="18">
    <source>
        <dbReference type="Proteomes" id="UP001071230"/>
    </source>
</evidence>
<dbReference type="Proteomes" id="UP001071230">
    <property type="component" value="Unassembled WGS sequence"/>
</dbReference>
<keyword evidence="9 12" id="KW-0560">Oxidoreductase</keyword>
<name>A0A8S0Y1T3_9FIRM</name>
<keyword evidence="5 12" id="KW-0288">FMN</keyword>
<dbReference type="PANTHER" id="PTHR45846:SF1">
    <property type="entry name" value="TRNA-DIHYDROURIDINE(47) SYNTHASE [NAD(P)(+)]-LIKE"/>
    <property type="match status" value="1"/>
</dbReference>
<dbReference type="EMBL" id="LR746496">
    <property type="protein sequence ID" value="CAA7599925.1"/>
    <property type="molecule type" value="Genomic_DNA"/>
</dbReference>
<evidence type="ECO:0000256" key="6">
    <source>
        <dbReference type="ARBA" id="ARBA00022694"/>
    </source>
</evidence>
<keyword evidence="14" id="KW-0547">Nucleotide-binding</keyword>
<evidence type="ECO:0000256" key="8">
    <source>
        <dbReference type="ARBA" id="ARBA00022884"/>
    </source>
</evidence>
<feature type="binding site" evidence="14">
    <location>
        <position position="139"/>
    </location>
    <ligand>
        <name>FMN</name>
        <dbReference type="ChEBI" id="CHEBI:58210"/>
    </ligand>
</feature>
<evidence type="ECO:0000313" key="17">
    <source>
        <dbReference type="EMBL" id="CEJ06861.1"/>
    </source>
</evidence>
<evidence type="ECO:0000313" key="16">
    <source>
        <dbReference type="EMBL" id="CAA7599925.1"/>
    </source>
</evidence>
<comment type="cofactor">
    <cofactor evidence="1 12 14">
        <name>FMN</name>
        <dbReference type="ChEBI" id="CHEBI:58210"/>
    </cofactor>
</comment>
<evidence type="ECO:0000256" key="14">
    <source>
        <dbReference type="PIRSR" id="PIRSR006621-2"/>
    </source>
</evidence>
<dbReference type="Gene3D" id="3.20.20.70">
    <property type="entry name" value="Aldolase class I"/>
    <property type="match status" value="1"/>
</dbReference>
<evidence type="ECO:0000256" key="1">
    <source>
        <dbReference type="ARBA" id="ARBA00001917"/>
    </source>
</evidence>
<evidence type="ECO:0000256" key="5">
    <source>
        <dbReference type="ARBA" id="ARBA00022643"/>
    </source>
</evidence>
<comment type="function">
    <text evidence="2 12">Catalyzes the synthesis of 5,6-dihydrouridine (D), a modified base found in the D-loop of most tRNAs, via the reduction of the C5-C6 double bond in target uridines.</text>
</comment>
<evidence type="ECO:0000256" key="13">
    <source>
        <dbReference type="PIRSR" id="PIRSR006621-1"/>
    </source>
</evidence>
<dbReference type="InterPro" id="IPR035587">
    <property type="entry name" value="DUS-like_FMN-bd"/>
</dbReference>
<evidence type="ECO:0000256" key="7">
    <source>
        <dbReference type="ARBA" id="ARBA00022857"/>
    </source>
</evidence>
<feature type="binding site" evidence="14">
    <location>
        <position position="70"/>
    </location>
    <ligand>
        <name>FMN</name>
        <dbReference type="ChEBI" id="CHEBI:58210"/>
    </ligand>
</feature>
<dbReference type="NCBIfam" id="TIGR00737">
    <property type="entry name" value="nifR3_yhdG"/>
    <property type="match status" value="1"/>
</dbReference>
<dbReference type="EMBL" id="CDGJ01000035">
    <property type="protein sequence ID" value="CEJ06861.1"/>
    <property type="molecule type" value="Genomic_DNA"/>
</dbReference>
<dbReference type="GO" id="GO:0017150">
    <property type="term" value="F:tRNA dihydrouridine synthase activity"/>
    <property type="evidence" value="ECO:0007669"/>
    <property type="project" value="InterPro"/>
</dbReference>
<dbReference type="RefSeq" id="WP_240983677.1">
    <property type="nucleotide sequence ID" value="NZ_CDGJ01000035.1"/>
</dbReference>